<dbReference type="EMBL" id="BMXA01000003">
    <property type="protein sequence ID" value="GHA11548.1"/>
    <property type="molecule type" value="Genomic_DNA"/>
</dbReference>
<feature type="domain" description="HIT" evidence="2">
    <location>
        <begin position="35"/>
        <end position="103"/>
    </location>
</feature>
<dbReference type="InterPro" id="IPR026026">
    <property type="entry name" value="HIT_Hint"/>
</dbReference>
<comment type="caution">
    <text evidence="3">The sequence shown here is derived from an EMBL/GenBank/DDBJ whole genome shotgun (WGS) entry which is preliminary data.</text>
</comment>
<keyword evidence="4" id="KW-1185">Reference proteome</keyword>
<reference evidence="3" key="1">
    <citation type="journal article" date="2014" name="Int. J. Syst. Evol. Microbiol.">
        <title>Complete genome sequence of Corynebacterium casei LMG S-19264T (=DSM 44701T), isolated from a smear-ripened cheese.</title>
        <authorList>
            <consortium name="US DOE Joint Genome Institute (JGI-PGF)"/>
            <person name="Walter F."/>
            <person name="Albersmeier A."/>
            <person name="Kalinowski J."/>
            <person name="Ruckert C."/>
        </authorList>
    </citation>
    <scope>NUCLEOTIDE SEQUENCE</scope>
    <source>
        <strain evidence="3">KCTC 12711</strain>
    </source>
</reference>
<dbReference type="SUPFAM" id="SSF54197">
    <property type="entry name" value="HIT-like"/>
    <property type="match status" value="1"/>
</dbReference>
<comment type="caution">
    <text evidence="1">Lacks conserved residue(s) required for the propagation of feature annotation.</text>
</comment>
<dbReference type="InterPro" id="IPR011146">
    <property type="entry name" value="HIT-like"/>
</dbReference>
<evidence type="ECO:0000259" key="2">
    <source>
        <dbReference type="PROSITE" id="PS51084"/>
    </source>
</evidence>
<dbReference type="AlphaFoldDB" id="A0A918RSV5"/>
<name>A0A918RSV5_9GAMM</name>
<dbReference type="PROSITE" id="PS51084">
    <property type="entry name" value="HIT_2"/>
    <property type="match status" value="1"/>
</dbReference>
<dbReference type="InterPro" id="IPR036265">
    <property type="entry name" value="HIT-like_sf"/>
</dbReference>
<proteinExistence type="predicted"/>
<dbReference type="PIRSF" id="PIRSF000714">
    <property type="entry name" value="HIT"/>
    <property type="match status" value="1"/>
</dbReference>
<evidence type="ECO:0000313" key="3">
    <source>
        <dbReference type="EMBL" id="GHA11548.1"/>
    </source>
</evidence>
<organism evidence="3 4">
    <name type="scientific">Arenicella chitinivorans</name>
    <dbReference type="NCBI Taxonomy" id="1329800"/>
    <lineage>
        <taxon>Bacteria</taxon>
        <taxon>Pseudomonadati</taxon>
        <taxon>Pseudomonadota</taxon>
        <taxon>Gammaproteobacteria</taxon>
        <taxon>Arenicellales</taxon>
        <taxon>Arenicellaceae</taxon>
        <taxon>Arenicella</taxon>
    </lineage>
</organism>
<dbReference type="Proteomes" id="UP000614811">
    <property type="component" value="Unassembled WGS sequence"/>
</dbReference>
<sequence>MFELHPQLAQDTLYLCDLSLCEIRLMNNATLPWFVLIPKRAGIHEVYQLNAKEQQQLWHETTTLSQAVKQTFAGDKLNIGALGNLVSQLHMHVVVRYTSDPAWPAPVWGNLPTQTYTSEEFEVVRNAVTTALNTHNFDLPTP</sequence>
<dbReference type="Gene3D" id="3.30.428.10">
    <property type="entry name" value="HIT-like"/>
    <property type="match status" value="1"/>
</dbReference>
<evidence type="ECO:0000256" key="1">
    <source>
        <dbReference type="PROSITE-ProRule" id="PRU00464"/>
    </source>
</evidence>
<protein>
    <submittedName>
        <fullName evidence="3">Histidine triad (HIT) protein</fullName>
    </submittedName>
</protein>
<dbReference type="Pfam" id="PF01230">
    <property type="entry name" value="HIT"/>
    <property type="match status" value="1"/>
</dbReference>
<dbReference type="RefSeq" id="WP_189400800.1">
    <property type="nucleotide sequence ID" value="NZ_BMXA01000003.1"/>
</dbReference>
<accession>A0A918RSV5</accession>
<reference evidence="3" key="2">
    <citation type="submission" date="2020-09" db="EMBL/GenBank/DDBJ databases">
        <authorList>
            <person name="Sun Q."/>
            <person name="Kim S."/>
        </authorList>
    </citation>
    <scope>NUCLEOTIDE SEQUENCE</scope>
    <source>
        <strain evidence="3">KCTC 12711</strain>
    </source>
</reference>
<gene>
    <name evidence="3" type="ORF">GCM10008090_21650</name>
</gene>
<evidence type="ECO:0000313" key="4">
    <source>
        <dbReference type="Proteomes" id="UP000614811"/>
    </source>
</evidence>
<dbReference type="GO" id="GO:0003824">
    <property type="term" value="F:catalytic activity"/>
    <property type="evidence" value="ECO:0007669"/>
    <property type="project" value="InterPro"/>
</dbReference>